<evidence type="ECO:0000256" key="3">
    <source>
        <dbReference type="ARBA" id="ARBA00022692"/>
    </source>
</evidence>
<keyword evidence="5 7" id="KW-0472">Membrane</keyword>
<dbReference type="GO" id="GO:0016627">
    <property type="term" value="F:oxidoreductase activity, acting on the CH-CH group of donors"/>
    <property type="evidence" value="ECO:0007669"/>
    <property type="project" value="InterPro"/>
</dbReference>
<feature type="transmembrane region" description="Helical" evidence="7">
    <location>
        <begin position="70"/>
        <end position="88"/>
    </location>
</feature>
<evidence type="ECO:0000256" key="6">
    <source>
        <dbReference type="SAM" id="MobiDB-lite"/>
    </source>
</evidence>
<dbReference type="Proteomes" id="UP000722791">
    <property type="component" value="Unassembled WGS sequence"/>
</dbReference>
<comment type="caution">
    <text evidence="9">The sequence shown here is derived from an EMBL/GenBank/DDBJ whole genome shotgun (WGS) entry which is preliminary data.</text>
</comment>
<proteinExistence type="inferred from homology"/>
<organism evidence="9 11">
    <name type="scientific">Volvox reticuliferus</name>
    <dbReference type="NCBI Taxonomy" id="1737510"/>
    <lineage>
        <taxon>Eukaryota</taxon>
        <taxon>Viridiplantae</taxon>
        <taxon>Chlorophyta</taxon>
        <taxon>core chlorophytes</taxon>
        <taxon>Chlorophyceae</taxon>
        <taxon>CS clade</taxon>
        <taxon>Chlamydomonadales</taxon>
        <taxon>Volvocaceae</taxon>
        <taxon>Volvox</taxon>
    </lineage>
</organism>
<dbReference type="AlphaFoldDB" id="A0A8J4D5C9"/>
<evidence type="ECO:0000256" key="7">
    <source>
        <dbReference type="SAM" id="Phobius"/>
    </source>
</evidence>
<feature type="domain" description="3-oxo-5-alpha-steroid 4-dehydrogenase C-terminal" evidence="8">
    <location>
        <begin position="269"/>
        <end position="351"/>
    </location>
</feature>
<evidence type="ECO:0000256" key="5">
    <source>
        <dbReference type="ARBA" id="ARBA00023136"/>
    </source>
</evidence>
<dbReference type="PROSITE" id="PS50244">
    <property type="entry name" value="S5A_REDUCTASE"/>
    <property type="match status" value="1"/>
</dbReference>
<dbReference type="Gene3D" id="1.20.120.1630">
    <property type="match status" value="1"/>
</dbReference>
<dbReference type="OrthoDB" id="3685at2759"/>
<dbReference type="PANTHER" id="PTHR10556">
    <property type="entry name" value="3-OXO-5-ALPHA-STEROID 4-DEHYDROGENASE"/>
    <property type="match status" value="1"/>
</dbReference>
<evidence type="ECO:0000313" key="9">
    <source>
        <dbReference type="EMBL" id="GIL93221.1"/>
    </source>
</evidence>
<evidence type="ECO:0000256" key="4">
    <source>
        <dbReference type="ARBA" id="ARBA00022989"/>
    </source>
</evidence>
<gene>
    <name evidence="9" type="ORF">Vretifemale_20650</name>
    <name evidence="10" type="ORF">Vretimale_8143</name>
</gene>
<evidence type="ECO:0000256" key="2">
    <source>
        <dbReference type="ARBA" id="ARBA00007742"/>
    </source>
</evidence>
<evidence type="ECO:0000313" key="10">
    <source>
        <dbReference type="EMBL" id="GIM03411.1"/>
    </source>
</evidence>
<sequence>MAFPHCDVRDVEGLLWTHVALLSFCAILIVASLNSQLKDAAPYGRHAEPEKTKAWGFPIPQRVGHIISDAIPGIPFLLMVYLLYAALLPPNGKFSEVRPINLVLLAGWLLHYLYRGIVHPLIMPYSSKTVAVGITVAGIFPNLLFSYLIAAQLACTVYPDDWASRPRFIIGVVLYGTGTAINRWADLKLRAGRLAMRRRAKQGQGAGCAGNAATPNSASTARESLLDAGSGEGESEGKGGGEGAESRSGPHASVIGSNTPTQGPPPRGDVQDQYFIPHGWLYELVSCPNYLGELIEWTGYALAVWSWPALAWVLFGASTFIPRSLTHQRWYRQHFGNEYPARRKALIPFIL</sequence>
<accession>A0A8J4D5C9</accession>
<feature type="region of interest" description="Disordered" evidence="6">
    <location>
        <begin position="205"/>
        <end position="270"/>
    </location>
</feature>
<feature type="transmembrane region" description="Helical" evidence="7">
    <location>
        <begin position="15"/>
        <end position="33"/>
    </location>
</feature>
<evidence type="ECO:0000256" key="1">
    <source>
        <dbReference type="ARBA" id="ARBA00004141"/>
    </source>
</evidence>
<evidence type="ECO:0000313" key="11">
    <source>
        <dbReference type="Proteomes" id="UP000747110"/>
    </source>
</evidence>
<feature type="transmembrane region" description="Helical" evidence="7">
    <location>
        <begin position="130"/>
        <end position="154"/>
    </location>
</feature>
<feature type="transmembrane region" description="Helical" evidence="7">
    <location>
        <begin position="166"/>
        <end position="185"/>
    </location>
</feature>
<name>A0A8J4D5C9_9CHLO</name>
<dbReference type="EMBL" id="BNCQ01000014">
    <property type="protein sequence ID" value="GIM03411.1"/>
    <property type="molecule type" value="Genomic_DNA"/>
</dbReference>
<keyword evidence="3 7" id="KW-0812">Transmembrane</keyword>
<dbReference type="Proteomes" id="UP000747110">
    <property type="component" value="Unassembled WGS sequence"/>
</dbReference>
<dbReference type="EMBL" id="BNCP01000090">
    <property type="protein sequence ID" value="GIL93221.1"/>
    <property type="molecule type" value="Genomic_DNA"/>
</dbReference>
<evidence type="ECO:0000259" key="8">
    <source>
        <dbReference type="Pfam" id="PF02544"/>
    </source>
</evidence>
<comment type="subcellular location">
    <subcellularLocation>
        <location evidence="1">Membrane</location>
        <topology evidence="1">Multi-pass membrane protein</topology>
    </subcellularLocation>
</comment>
<reference evidence="9" key="1">
    <citation type="journal article" date="2021" name="Proc. Natl. Acad. Sci. U.S.A.">
        <title>Three genomes in the algal genus Volvox reveal the fate of a haploid sex-determining region after a transition to homothallism.</title>
        <authorList>
            <person name="Yamamoto K."/>
            <person name="Hamaji T."/>
            <person name="Kawai-Toyooka H."/>
            <person name="Matsuzaki R."/>
            <person name="Takahashi F."/>
            <person name="Nishimura Y."/>
            <person name="Kawachi M."/>
            <person name="Noguchi H."/>
            <person name="Minakuchi Y."/>
            <person name="Umen J.G."/>
            <person name="Toyoda A."/>
            <person name="Nozaki H."/>
        </authorList>
    </citation>
    <scope>NUCLEOTIDE SEQUENCE</scope>
    <source>
        <strain evidence="10">NIES-3785</strain>
        <strain evidence="9">NIES-3786</strain>
    </source>
</reference>
<dbReference type="GO" id="GO:0016020">
    <property type="term" value="C:membrane"/>
    <property type="evidence" value="ECO:0007669"/>
    <property type="project" value="UniProtKB-SubCell"/>
</dbReference>
<dbReference type="Pfam" id="PF02544">
    <property type="entry name" value="Steroid_dh"/>
    <property type="match status" value="1"/>
</dbReference>
<keyword evidence="11" id="KW-1185">Reference proteome</keyword>
<dbReference type="PANTHER" id="PTHR10556:SF43">
    <property type="entry name" value="STEROID 5-ALPHA-REDUCTASE DET2"/>
    <property type="match status" value="1"/>
</dbReference>
<keyword evidence="4 7" id="KW-1133">Transmembrane helix</keyword>
<dbReference type="InterPro" id="IPR039357">
    <property type="entry name" value="SRD5A/TECR"/>
</dbReference>
<protein>
    <recommendedName>
        <fullName evidence="8">3-oxo-5-alpha-steroid 4-dehydrogenase C-terminal domain-containing protein</fullName>
    </recommendedName>
</protein>
<feature type="transmembrane region" description="Helical" evidence="7">
    <location>
        <begin position="100"/>
        <end position="118"/>
    </location>
</feature>
<comment type="similarity">
    <text evidence="2">Belongs to the steroid 5-alpha reductase family.</text>
</comment>
<dbReference type="InterPro" id="IPR001104">
    <property type="entry name" value="3-oxo-5_a-steroid_4-DH_C"/>
</dbReference>
<dbReference type="GO" id="GO:0016132">
    <property type="term" value="P:brassinosteroid biosynthetic process"/>
    <property type="evidence" value="ECO:0007669"/>
    <property type="project" value="TreeGrafter"/>
</dbReference>